<feature type="region of interest" description="Disordered" evidence="1">
    <location>
        <begin position="210"/>
        <end position="235"/>
    </location>
</feature>
<feature type="compositionally biased region" description="Polar residues" evidence="1">
    <location>
        <begin position="293"/>
        <end position="306"/>
    </location>
</feature>
<dbReference type="EMBL" id="KN833691">
    <property type="protein sequence ID" value="KIK28785.1"/>
    <property type="molecule type" value="Genomic_DNA"/>
</dbReference>
<reference evidence="3 4" key="1">
    <citation type="submission" date="2014-04" db="EMBL/GenBank/DDBJ databases">
        <authorList>
            <consortium name="DOE Joint Genome Institute"/>
            <person name="Kuo A."/>
            <person name="Kohler A."/>
            <person name="Costa M.D."/>
            <person name="Nagy L.G."/>
            <person name="Floudas D."/>
            <person name="Copeland A."/>
            <person name="Barry K.W."/>
            <person name="Cichocki N."/>
            <person name="Veneault-Fourrey C."/>
            <person name="LaButti K."/>
            <person name="Lindquist E.A."/>
            <person name="Lipzen A."/>
            <person name="Lundell T."/>
            <person name="Morin E."/>
            <person name="Murat C."/>
            <person name="Sun H."/>
            <person name="Tunlid A."/>
            <person name="Henrissat B."/>
            <person name="Grigoriev I.V."/>
            <person name="Hibbett D.S."/>
            <person name="Martin F."/>
            <person name="Nordberg H.P."/>
            <person name="Cantor M.N."/>
            <person name="Hua S.X."/>
        </authorList>
    </citation>
    <scope>NUCLEOTIDE SEQUENCE [LARGE SCALE GENOMIC DNA]</scope>
    <source>
        <strain evidence="3 4">441</strain>
    </source>
</reference>
<dbReference type="AlphaFoldDB" id="A0A0C9YUR6"/>
<evidence type="ECO:0000256" key="2">
    <source>
        <dbReference type="SAM" id="Phobius"/>
    </source>
</evidence>
<accession>A0A0C9YUR6</accession>
<dbReference type="STRING" id="765257.A0A0C9YUR6"/>
<evidence type="ECO:0000313" key="4">
    <source>
        <dbReference type="Proteomes" id="UP000054018"/>
    </source>
</evidence>
<feature type="transmembrane region" description="Helical" evidence="2">
    <location>
        <begin position="20"/>
        <end position="51"/>
    </location>
</feature>
<keyword evidence="2" id="KW-1133">Transmembrane helix</keyword>
<keyword evidence="2" id="KW-0472">Membrane</keyword>
<dbReference type="HOGENOM" id="CLU_527972_0_0_1"/>
<feature type="compositionally biased region" description="Polar residues" evidence="1">
    <location>
        <begin position="348"/>
        <end position="364"/>
    </location>
</feature>
<protein>
    <submittedName>
        <fullName evidence="3">Uncharacterized protein</fullName>
    </submittedName>
</protein>
<feature type="compositionally biased region" description="Polar residues" evidence="1">
    <location>
        <begin position="424"/>
        <end position="440"/>
    </location>
</feature>
<feature type="region of interest" description="Disordered" evidence="1">
    <location>
        <begin position="293"/>
        <end position="440"/>
    </location>
</feature>
<evidence type="ECO:0000313" key="3">
    <source>
        <dbReference type="EMBL" id="KIK28785.1"/>
    </source>
</evidence>
<proteinExistence type="predicted"/>
<feature type="compositionally biased region" description="Low complexity" evidence="1">
    <location>
        <begin position="215"/>
        <end position="227"/>
    </location>
</feature>
<name>A0A0C9YUR6_9AGAM</name>
<feature type="compositionally biased region" description="Low complexity" evidence="1">
    <location>
        <begin position="406"/>
        <end position="415"/>
    </location>
</feature>
<gene>
    <name evidence="3" type="ORF">PISMIDRAFT_552685</name>
</gene>
<keyword evidence="4" id="KW-1185">Reference proteome</keyword>
<feature type="compositionally biased region" description="Polar residues" evidence="1">
    <location>
        <begin position="327"/>
        <end position="340"/>
    </location>
</feature>
<organism evidence="3 4">
    <name type="scientific">Pisolithus microcarpus 441</name>
    <dbReference type="NCBI Taxonomy" id="765257"/>
    <lineage>
        <taxon>Eukaryota</taxon>
        <taxon>Fungi</taxon>
        <taxon>Dikarya</taxon>
        <taxon>Basidiomycota</taxon>
        <taxon>Agaricomycotina</taxon>
        <taxon>Agaricomycetes</taxon>
        <taxon>Agaricomycetidae</taxon>
        <taxon>Boletales</taxon>
        <taxon>Sclerodermatineae</taxon>
        <taxon>Pisolithaceae</taxon>
        <taxon>Pisolithus</taxon>
    </lineage>
</organism>
<evidence type="ECO:0000256" key="1">
    <source>
        <dbReference type="SAM" id="MobiDB-lite"/>
    </source>
</evidence>
<sequence>MNSQYQHRWSLLYDSRERVYFIAVLAQTMFWYPFAFFVLLFPFCVTCLLIYSGSSLSDASDVFTRVRCSMLGLANVGLLYNTFRVVSPLSKTSPAIQVAVETEKSFGNCGSQESPVRPEPAYMPKRDVLLLFQSHHRPVSESSADSATQLLSVKRKPSKYNRMRVRQAGQPSISTLSNQRRAALTINVPPPPPVGLPSPPLVTVKLSTVPTAPTSNESHSNSSGGNEADANGGSGCKRRVPAPLILGDELAAFPPVPLSAYHVSNKSATLASRLGLPTPSPAFMPSSSYRVPFSASLQPATPQPLSTKLDKGKGKAPAPPEMPIPSISVTTPDADQQSPSGIRPLPSLPQSCNSNGFNSYSGSESEQHHVLRTSSQHSALRLLPPVPPLNDGYTTDAEWPCTPGPSTRSISQTSHSSEDRGSRRTTISSAWSQDNAWTESQPPDNEAILAYSQLVPTYDCVCLRGRTYVRFSLDRTSHASRDETQLIITWASLRMRHLVAQVYVLETKISIARTCT</sequence>
<dbReference type="Proteomes" id="UP000054018">
    <property type="component" value="Unassembled WGS sequence"/>
</dbReference>
<dbReference type="OrthoDB" id="100006at2759"/>
<reference evidence="4" key="2">
    <citation type="submission" date="2015-01" db="EMBL/GenBank/DDBJ databases">
        <title>Evolutionary Origins and Diversification of the Mycorrhizal Mutualists.</title>
        <authorList>
            <consortium name="DOE Joint Genome Institute"/>
            <consortium name="Mycorrhizal Genomics Consortium"/>
            <person name="Kohler A."/>
            <person name="Kuo A."/>
            <person name="Nagy L.G."/>
            <person name="Floudas D."/>
            <person name="Copeland A."/>
            <person name="Barry K.W."/>
            <person name="Cichocki N."/>
            <person name="Veneault-Fourrey C."/>
            <person name="LaButti K."/>
            <person name="Lindquist E.A."/>
            <person name="Lipzen A."/>
            <person name="Lundell T."/>
            <person name="Morin E."/>
            <person name="Murat C."/>
            <person name="Riley R."/>
            <person name="Ohm R."/>
            <person name="Sun H."/>
            <person name="Tunlid A."/>
            <person name="Henrissat B."/>
            <person name="Grigoriev I.V."/>
            <person name="Hibbett D.S."/>
            <person name="Martin F."/>
        </authorList>
    </citation>
    <scope>NUCLEOTIDE SEQUENCE [LARGE SCALE GENOMIC DNA]</scope>
    <source>
        <strain evidence="4">441</strain>
    </source>
</reference>
<keyword evidence="2" id="KW-0812">Transmembrane</keyword>